<proteinExistence type="predicted"/>
<gene>
    <name evidence="2" type="ORF">C8A05DRAFT_29179</name>
</gene>
<dbReference type="AlphaFoldDB" id="A0AAN6MTR6"/>
<feature type="region of interest" description="Disordered" evidence="1">
    <location>
        <begin position="106"/>
        <end position="215"/>
    </location>
</feature>
<reference evidence="2" key="1">
    <citation type="journal article" date="2023" name="Mol. Phylogenet. Evol.">
        <title>Genome-scale phylogeny and comparative genomics of the fungal order Sordariales.</title>
        <authorList>
            <person name="Hensen N."/>
            <person name="Bonometti L."/>
            <person name="Westerberg I."/>
            <person name="Brannstrom I.O."/>
            <person name="Guillou S."/>
            <person name="Cros-Aarteil S."/>
            <person name="Calhoun S."/>
            <person name="Haridas S."/>
            <person name="Kuo A."/>
            <person name="Mondo S."/>
            <person name="Pangilinan J."/>
            <person name="Riley R."/>
            <person name="LaButti K."/>
            <person name="Andreopoulos B."/>
            <person name="Lipzen A."/>
            <person name="Chen C."/>
            <person name="Yan M."/>
            <person name="Daum C."/>
            <person name="Ng V."/>
            <person name="Clum A."/>
            <person name="Steindorff A."/>
            <person name="Ohm R.A."/>
            <person name="Martin F."/>
            <person name="Silar P."/>
            <person name="Natvig D.O."/>
            <person name="Lalanne C."/>
            <person name="Gautier V."/>
            <person name="Ament-Velasquez S.L."/>
            <person name="Kruys A."/>
            <person name="Hutchinson M.I."/>
            <person name="Powell A.J."/>
            <person name="Barry K."/>
            <person name="Miller A.N."/>
            <person name="Grigoriev I.V."/>
            <person name="Debuchy R."/>
            <person name="Gladieux P."/>
            <person name="Hiltunen Thoren M."/>
            <person name="Johannesson H."/>
        </authorList>
    </citation>
    <scope>NUCLEOTIDE SEQUENCE</scope>
    <source>
        <strain evidence="2">CBS 103.79</strain>
    </source>
</reference>
<evidence type="ECO:0000256" key="1">
    <source>
        <dbReference type="SAM" id="MobiDB-lite"/>
    </source>
</evidence>
<name>A0AAN6MTR6_9PEZI</name>
<protein>
    <submittedName>
        <fullName evidence="2">Uncharacterized protein</fullName>
    </submittedName>
</protein>
<feature type="region of interest" description="Disordered" evidence="1">
    <location>
        <begin position="236"/>
        <end position="286"/>
    </location>
</feature>
<reference evidence="2" key="2">
    <citation type="submission" date="2023-05" db="EMBL/GenBank/DDBJ databases">
        <authorList>
            <consortium name="Lawrence Berkeley National Laboratory"/>
            <person name="Steindorff A."/>
            <person name="Hensen N."/>
            <person name="Bonometti L."/>
            <person name="Westerberg I."/>
            <person name="Brannstrom I.O."/>
            <person name="Guillou S."/>
            <person name="Cros-Aarteil S."/>
            <person name="Calhoun S."/>
            <person name="Haridas S."/>
            <person name="Kuo A."/>
            <person name="Mondo S."/>
            <person name="Pangilinan J."/>
            <person name="Riley R."/>
            <person name="Labutti K."/>
            <person name="Andreopoulos B."/>
            <person name="Lipzen A."/>
            <person name="Chen C."/>
            <person name="Yanf M."/>
            <person name="Daum C."/>
            <person name="Ng V."/>
            <person name="Clum A."/>
            <person name="Ohm R."/>
            <person name="Martin F."/>
            <person name="Silar P."/>
            <person name="Natvig D."/>
            <person name="Lalanne C."/>
            <person name="Gautier V."/>
            <person name="Ament-Velasquez S.L."/>
            <person name="Kruys A."/>
            <person name="Hutchinson M.I."/>
            <person name="Powell A.J."/>
            <person name="Barry K."/>
            <person name="Miller A.N."/>
            <person name="Grigoriev I.V."/>
            <person name="Debuchy R."/>
            <person name="Gladieux P."/>
            <person name="Thoren M.H."/>
            <person name="Johannesson H."/>
        </authorList>
    </citation>
    <scope>NUCLEOTIDE SEQUENCE</scope>
    <source>
        <strain evidence="2">CBS 103.79</strain>
    </source>
</reference>
<dbReference type="Proteomes" id="UP001303889">
    <property type="component" value="Unassembled WGS sequence"/>
</dbReference>
<organism evidence="2 3">
    <name type="scientific">Staphylotrichum tortipilum</name>
    <dbReference type="NCBI Taxonomy" id="2831512"/>
    <lineage>
        <taxon>Eukaryota</taxon>
        <taxon>Fungi</taxon>
        <taxon>Dikarya</taxon>
        <taxon>Ascomycota</taxon>
        <taxon>Pezizomycotina</taxon>
        <taxon>Sordariomycetes</taxon>
        <taxon>Sordariomycetidae</taxon>
        <taxon>Sordariales</taxon>
        <taxon>Chaetomiaceae</taxon>
        <taxon>Staphylotrichum</taxon>
    </lineage>
</organism>
<dbReference type="EMBL" id="MU855316">
    <property type="protein sequence ID" value="KAK3906976.1"/>
    <property type="molecule type" value="Genomic_DNA"/>
</dbReference>
<comment type="caution">
    <text evidence="2">The sequence shown here is derived from an EMBL/GenBank/DDBJ whole genome shotgun (WGS) entry which is preliminary data.</text>
</comment>
<feature type="compositionally biased region" description="Low complexity" evidence="1">
    <location>
        <begin position="252"/>
        <end position="275"/>
    </location>
</feature>
<feature type="compositionally biased region" description="Basic and acidic residues" evidence="1">
    <location>
        <begin position="106"/>
        <end position="128"/>
    </location>
</feature>
<evidence type="ECO:0000313" key="2">
    <source>
        <dbReference type="EMBL" id="KAK3906976.1"/>
    </source>
</evidence>
<sequence length="286" mass="29834">MHFSKPIVACGVAAINAANNLVAAAPIKGADLSTSIALPTDLKGEIESTASSADSANIQGQFEDSGIIDDIERLLDIIGNHVDRMRGEGGASFEAKGFKLKDLYDSDNNDKDSHQNKPVHAKELEHKGAASPAPAGDNAESSAIEPATEEEPSFPPFQGAPGPSIFDPPAGGDNNEFPNSFEDGGNNNHQQQEEPSHPAHPPAFPEIGEPAGDSGFTNITCKGISVCNPVTVFHEKGADKKGKGKGWGSWGNWGSWGKTTAGAAEAETGEDAAATVPAEEQQEQQQ</sequence>
<keyword evidence="3" id="KW-1185">Reference proteome</keyword>
<accession>A0AAN6MTR6</accession>
<evidence type="ECO:0000313" key="3">
    <source>
        <dbReference type="Proteomes" id="UP001303889"/>
    </source>
</evidence>